<sequence>MRSDSSDEEMPDASPDIADIQLQIELDAENLHKRMQQEGSGDLLSSSASADCLHDQEDEEDDNVSELEAIMEGIDFDDHGHTLQSIFTIPGHDAIGPPEWGNDLTARIRQEQHNAKVQATCNTSASVDGSVLNEQPPTGPANHILIPVTQTTFMKIYDGMQNARSTKRSLYPESPFENDVMQFVQNNSCSWLDRNLYKITEIEDITFIRRVTKPAPRGQHFLIGILRPEYQSRWRMLNPISGIASTSDSRTEWVTLDDPTPRRSPPAISDLPFNQQDKELRQPNDMNQLPCQVSMDVDSVLILSDKIPLCQPIEIRAIPAKADTVQYSNKLYMAAGSKKERVLLSKIPNFRLGRAGRVTTNMFFPGLYDPSLKGFGSAYLSQSERKMVWDDLVLPAVNFSFPSGIDNLFLESFDFEMDRHAEQGNRDGQSARAGTLPSDILPKLVQKMRHLVSETTEPALQRLQGFKFLLSFQGFKLFSFTPYDDFTHAEKPWFDGLKLSDSYIRQAMFYKAYLKGLRRVTQGCLNPNWLDFNGLLQDGIRRFERLAAWDESQCSEDDFLDGLPGDQADRRMNPNRKREGPSLRLIPNLTELCDGEGCLSCQVFLDTAAEVGCAGKVTVWDHHRCFQVV</sequence>
<gene>
    <name evidence="1" type="ORF">QFC19_008956</name>
</gene>
<evidence type="ECO:0000313" key="2">
    <source>
        <dbReference type="Proteomes" id="UP001241377"/>
    </source>
</evidence>
<keyword evidence="2" id="KW-1185">Reference proteome</keyword>
<evidence type="ECO:0000313" key="1">
    <source>
        <dbReference type="EMBL" id="KAJ9091746.1"/>
    </source>
</evidence>
<dbReference type="Proteomes" id="UP001241377">
    <property type="component" value="Unassembled WGS sequence"/>
</dbReference>
<accession>A0ACC2UYD2</accession>
<organism evidence="1 2">
    <name type="scientific">Naganishia cerealis</name>
    <dbReference type="NCBI Taxonomy" id="610337"/>
    <lineage>
        <taxon>Eukaryota</taxon>
        <taxon>Fungi</taxon>
        <taxon>Dikarya</taxon>
        <taxon>Basidiomycota</taxon>
        <taxon>Agaricomycotina</taxon>
        <taxon>Tremellomycetes</taxon>
        <taxon>Filobasidiales</taxon>
        <taxon>Filobasidiaceae</taxon>
        <taxon>Naganishia</taxon>
    </lineage>
</organism>
<protein>
    <submittedName>
        <fullName evidence="1">Uncharacterized protein</fullName>
    </submittedName>
</protein>
<name>A0ACC2UYD2_9TREE</name>
<comment type="caution">
    <text evidence="1">The sequence shown here is derived from an EMBL/GenBank/DDBJ whole genome shotgun (WGS) entry which is preliminary data.</text>
</comment>
<dbReference type="EMBL" id="JASBWR010000144">
    <property type="protein sequence ID" value="KAJ9091746.1"/>
    <property type="molecule type" value="Genomic_DNA"/>
</dbReference>
<reference evidence="1" key="1">
    <citation type="submission" date="2023-04" db="EMBL/GenBank/DDBJ databases">
        <title>Draft Genome sequencing of Naganishia species isolated from polar environments using Oxford Nanopore Technology.</title>
        <authorList>
            <person name="Leo P."/>
            <person name="Venkateswaran K."/>
        </authorList>
    </citation>
    <scope>NUCLEOTIDE SEQUENCE</scope>
    <source>
        <strain evidence="1">MNA-CCFEE 5261</strain>
    </source>
</reference>
<proteinExistence type="predicted"/>